<gene>
    <name evidence="1" type="ORF">D3H55_21045</name>
</gene>
<evidence type="ECO:0000313" key="1">
    <source>
        <dbReference type="EMBL" id="RIW28664.1"/>
    </source>
</evidence>
<accession>A0A3A1QPA8</accession>
<dbReference type="Proteomes" id="UP000265801">
    <property type="component" value="Unassembled WGS sequence"/>
</dbReference>
<comment type="caution">
    <text evidence="1">The sequence shown here is derived from an EMBL/GenBank/DDBJ whole genome shotgun (WGS) entry which is preliminary data.</text>
</comment>
<dbReference type="Gene3D" id="3.40.960.10">
    <property type="entry name" value="VSR Endonuclease"/>
    <property type="match status" value="1"/>
</dbReference>
<evidence type="ECO:0008006" key="3">
    <source>
        <dbReference type="Google" id="ProtNLM"/>
    </source>
</evidence>
<proteinExistence type="predicted"/>
<dbReference type="AlphaFoldDB" id="A0A3A1QPA8"/>
<dbReference type="OrthoDB" id="2086462at2"/>
<reference evidence="1 2" key="1">
    <citation type="submission" date="2018-09" db="EMBL/GenBank/DDBJ databases">
        <title>Bacillus saliacetes sp. nov., isolated from Thai shrimp paste (Ka-pi).</title>
        <authorList>
            <person name="Daroonpunt R."/>
            <person name="Tanasupawat S."/>
            <person name="Yiamsombut S."/>
        </authorList>
    </citation>
    <scope>NUCLEOTIDE SEQUENCE [LARGE SCALE GENOMIC DNA]</scope>
    <source>
        <strain evidence="1 2">SKP7-4</strain>
    </source>
</reference>
<dbReference type="EMBL" id="QXIR01000041">
    <property type="protein sequence ID" value="RIW28664.1"/>
    <property type="molecule type" value="Genomic_DNA"/>
</dbReference>
<name>A0A3A1QPA8_9BACI</name>
<organism evidence="1 2">
    <name type="scientific">Bacillus salacetis</name>
    <dbReference type="NCBI Taxonomy" id="2315464"/>
    <lineage>
        <taxon>Bacteria</taxon>
        <taxon>Bacillati</taxon>
        <taxon>Bacillota</taxon>
        <taxon>Bacilli</taxon>
        <taxon>Bacillales</taxon>
        <taxon>Bacillaceae</taxon>
        <taxon>Bacillus</taxon>
    </lineage>
</organism>
<sequence>MFHEFELKLEETVYINARTGMKYTCLKCGKQGTKTADSLRAGKGCKGCSTIEISTRQRLPYDHVRLLVENIGWTLLSTSYEGNSKKLHMKCEKDHDVFINLNNFRNGKRCKKCSGMEPPTLQARVAAFSKLNLQLLDEEYKNGSTPLKYKCLECGYIGDKTWKSARNGFGCLACSPSSMGEERIAAWLIVNNIPHHRQYRFKDCRNNKPLPFDFAIFDNKEELIKLIEFDGEQHFAARDYFGGEKAFFIRQKNDQIKNNYCKNNNIDLVRIPYSEMDEIENILSKVLSLV</sequence>
<evidence type="ECO:0000313" key="2">
    <source>
        <dbReference type="Proteomes" id="UP000265801"/>
    </source>
</evidence>
<keyword evidence="2" id="KW-1185">Reference proteome</keyword>
<protein>
    <recommendedName>
        <fullName evidence="3">DUF2726 domain-containing protein</fullName>
    </recommendedName>
</protein>